<evidence type="ECO:0000313" key="2">
    <source>
        <dbReference type="Proteomes" id="UP000476934"/>
    </source>
</evidence>
<comment type="caution">
    <text evidence="1">The sequence shown here is derived from an EMBL/GenBank/DDBJ whole genome shotgun (WGS) entry which is preliminary data.</text>
</comment>
<name>A0A6M0P9W5_9BACI</name>
<accession>A0A6M0P9W5</accession>
<organism evidence="1 2">
    <name type="scientific">Heyndrickxia ginsengihumi</name>
    <dbReference type="NCBI Taxonomy" id="363870"/>
    <lineage>
        <taxon>Bacteria</taxon>
        <taxon>Bacillati</taxon>
        <taxon>Bacillota</taxon>
        <taxon>Bacilli</taxon>
        <taxon>Bacillales</taxon>
        <taxon>Bacillaceae</taxon>
        <taxon>Heyndrickxia</taxon>
    </lineage>
</organism>
<dbReference type="AlphaFoldDB" id="A0A6M0P9W5"/>
<reference evidence="1 2" key="1">
    <citation type="submission" date="2020-03" db="EMBL/GenBank/DDBJ databases">
        <title>Bacillus aquiflavi sp. nov., isolated from yellow water of strong flavor Chinese baijiu in Yibin region of China.</title>
        <authorList>
            <person name="Xie J."/>
        </authorList>
    </citation>
    <scope>NUCLEOTIDE SEQUENCE [LARGE SCALE GENOMIC DNA]</scope>
    <source>
        <strain evidence="1 2">Gsoil 114</strain>
    </source>
</reference>
<dbReference type="EMBL" id="JAAIWK010000028">
    <property type="protein sequence ID" value="NEY21187.1"/>
    <property type="molecule type" value="Genomic_DNA"/>
</dbReference>
<dbReference type="Proteomes" id="UP000476934">
    <property type="component" value="Unassembled WGS sequence"/>
</dbReference>
<protein>
    <submittedName>
        <fullName evidence="1">Uncharacterized protein</fullName>
    </submittedName>
</protein>
<keyword evidence="2" id="KW-1185">Reference proteome</keyword>
<proteinExistence type="predicted"/>
<gene>
    <name evidence="1" type="ORF">G4D61_14665</name>
</gene>
<evidence type="ECO:0000313" key="1">
    <source>
        <dbReference type="EMBL" id="NEY21187.1"/>
    </source>
</evidence>
<sequence length="68" mass="8365">MKFVNQADLNYKVFVRGWELNKTYHHNVAADWVKKRIEIYFSLELKNTLLRFKCYHDDCTKKDRDMVH</sequence>